<accession>A0A1I7TXI8</accession>
<dbReference type="Gene3D" id="3.40.50.2300">
    <property type="match status" value="1"/>
</dbReference>
<protein>
    <submittedName>
        <fullName evidence="4">Piwi domain-containing protein</fullName>
    </submittedName>
</protein>
<organism evidence="3 4">
    <name type="scientific">Caenorhabditis tropicalis</name>
    <dbReference type="NCBI Taxonomy" id="1561998"/>
    <lineage>
        <taxon>Eukaryota</taxon>
        <taxon>Metazoa</taxon>
        <taxon>Ecdysozoa</taxon>
        <taxon>Nematoda</taxon>
        <taxon>Chromadorea</taxon>
        <taxon>Rhabditida</taxon>
        <taxon>Rhabditina</taxon>
        <taxon>Rhabditomorpha</taxon>
        <taxon>Rhabditoidea</taxon>
        <taxon>Rhabditidae</taxon>
        <taxon>Peloderinae</taxon>
        <taxon>Caenorhabditis</taxon>
    </lineage>
</organism>
<feature type="compositionally biased region" description="Low complexity" evidence="1">
    <location>
        <begin position="166"/>
        <end position="176"/>
    </location>
</feature>
<dbReference type="PROSITE" id="PS50822">
    <property type="entry name" value="PIWI"/>
    <property type="match status" value="1"/>
</dbReference>
<dbReference type="InterPro" id="IPR036397">
    <property type="entry name" value="RNaseH_sf"/>
</dbReference>
<proteinExistence type="predicted"/>
<dbReference type="SUPFAM" id="SSF101690">
    <property type="entry name" value="PAZ domain"/>
    <property type="match status" value="1"/>
</dbReference>
<dbReference type="WBParaSite" id="Csp11.Scaffold629.g12789.t1">
    <property type="protein sequence ID" value="Csp11.Scaffold629.g12789.t1"/>
    <property type="gene ID" value="Csp11.Scaffold629.g12789"/>
</dbReference>
<feature type="region of interest" description="Disordered" evidence="1">
    <location>
        <begin position="1"/>
        <end position="211"/>
    </location>
</feature>
<evidence type="ECO:0000313" key="3">
    <source>
        <dbReference type="Proteomes" id="UP000095282"/>
    </source>
</evidence>
<dbReference type="InterPro" id="IPR036085">
    <property type="entry name" value="PAZ_dom_sf"/>
</dbReference>
<dbReference type="SUPFAM" id="SSF53098">
    <property type="entry name" value="Ribonuclease H-like"/>
    <property type="match status" value="1"/>
</dbReference>
<dbReference type="eggNOG" id="KOG1041">
    <property type="taxonomic scope" value="Eukaryota"/>
</dbReference>
<dbReference type="InterPro" id="IPR003100">
    <property type="entry name" value="PAZ_dom"/>
</dbReference>
<name>A0A1I7TXI8_9PELO</name>
<feature type="compositionally biased region" description="Polar residues" evidence="1">
    <location>
        <begin position="194"/>
        <end position="211"/>
    </location>
</feature>
<evidence type="ECO:0000313" key="4">
    <source>
        <dbReference type="WBParaSite" id="Csp11.Scaffold629.g12789.t1"/>
    </source>
</evidence>
<dbReference type="PANTHER" id="PTHR22891">
    <property type="entry name" value="EUKARYOTIC TRANSLATION INITIATION FACTOR 2C"/>
    <property type="match status" value="1"/>
</dbReference>
<reference evidence="4" key="1">
    <citation type="submission" date="2016-11" db="UniProtKB">
        <authorList>
            <consortium name="WormBaseParasite"/>
        </authorList>
    </citation>
    <scope>IDENTIFICATION</scope>
</reference>
<dbReference type="InterPro" id="IPR057272">
    <property type="entry name" value="Piwi_nem"/>
</dbReference>
<dbReference type="AlphaFoldDB" id="A0A1I7TXI8"/>
<dbReference type="SMART" id="SM00949">
    <property type="entry name" value="PAZ"/>
    <property type="match status" value="1"/>
</dbReference>
<keyword evidence="3" id="KW-1185">Reference proteome</keyword>
<feature type="compositionally biased region" description="Basic and acidic residues" evidence="1">
    <location>
        <begin position="180"/>
        <end position="192"/>
    </location>
</feature>
<feature type="domain" description="Piwi" evidence="2">
    <location>
        <begin position="743"/>
        <end position="1033"/>
    </location>
</feature>
<evidence type="ECO:0000256" key="1">
    <source>
        <dbReference type="SAM" id="MobiDB-lite"/>
    </source>
</evidence>
<feature type="compositionally biased region" description="Gly residues" evidence="1">
    <location>
        <begin position="62"/>
        <end position="74"/>
    </location>
</feature>
<sequence length="1074" mass="120908">MQSGNSNRGRDTRGNDRGNSGRGGRGSTRGKRGGGQHQELKVGENSEPGGGRQKDHSNAVRGGRGSYRGRGGGLDQQDQNHGGHGARGSNRGGRGGYNQVPQQDQRQNNDQGERSSHRGGRGAPDHSPRRGQYQNSGGRGGRGGIAQAPRGRTNDFRGEHGRSSRGRGNSSRGGSNIVDNHSRPVETNERHNGMLSSNKENMDNPSKMNSNGNPRLAINIFGLELSERKIFRHVVQMKLLDNKTKKDHILTTMSAKGRGNRASKQKDNFLLLKMLLDKWAAKRGSNNTPVFAYDGAQSLFTLEGISERMVIKKDDALQIADISEFLKDSVKFLSGDLEISCEPDHDKPFFVQTEIREWSDPRFYAYLDIVTSQGAIRSGKYLSQSKGLYVNTSHMTELRAKWAVAAQGIHKGCRIVGSTGPLPVLELDPQSTQYYAPIPLSQMIQLAFPRDFNANRGVNPNMRLQRAVKLLLKDLKCNPFYEDLRDWATNTITVSDIDYNAHKDNDYKLKYPNLRFPYLPAAQCGTGPSRRLMPLEYLKVLPYQSIDRRVLEEFELTPRANAPNERWQILQKHYDEFGFNNEVMIEFGVLICNDPFQNISEIDGERVLAPKISYADPVHVDDEKRDWKAQDKKFAKAAVIDHLVFVLVAGYTRNFKDDIRATEYVARAFMQRCQDKGMTIRNYELQTHEGERDSEAFLTSVFKKLVTHPKYRDSSFIPFVLFVSDDVPNIHECLKFEERMSDIPTQHVLLKNIRKIRDNMERKSGGGRRAYDLTLDNIVMKANIKCGGLNYTADIPRDIACWNDTPTFVMGMDVAHPDRLATREGNPSTVGLSCNAAEHPYSFIGDFLYTDPRREAIQDEILRKFTDQNVRNFAEIRGFPKKIIIFRDGVSFGEESEALREVEIIEQTIISAAMSMGLRDYAPKVLAIVVKKRHHTRFYAKGGHNGMTPSNPLPDTSVGGDIAEYGKRQIFIQAFRPVQGTAKVPSFLILRDDEEVSDEHISKMVCAVCSLHQLVNSPTSIPTPVYVAHELAKRGTGLFKAYRFKNGELRDDWDTLTNQLSYSTLDRLSKVRVV</sequence>
<feature type="compositionally biased region" description="Polar residues" evidence="1">
    <location>
        <begin position="99"/>
        <end position="110"/>
    </location>
</feature>
<dbReference type="Proteomes" id="UP000095282">
    <property type="component" value="Unplaced"/>
</dbReference>
<feature type="compositionally biased region" description="Gly residues" evidence="1">
    <location>
        <begin position="82"/>
        <end position="96"/>
    </location>
</feature>
<dbReference type="STRING" id="1561998.A0A1I7TXI8"/>
<dbReference type="InterPro" id="IPR003165">
    <property type="entry name" value="Piwi"/>
</dbReference>
<feature type="compositionally biased region" description="Basic and acidic residues" evidence="1">
    <location>
        <begin position="152"/>
        <end position="162"/>
    </location>
</feature>
<dbReference type="GO" id="GO:0003723">
    <property type="term" value="F:RNA binding"/>
    <property type="evidence" value="ECO:0007669"/>
    <property type="project" value="InterPro"/>
</dbReference>
<dbReference type="Gene3D" id="3.30.420.10">
    <property type="entry name" value="Ribonuclease H-like superfamily/Ribonuclease H"/>
    <property type="match status" value="1"/>
</dbReference>
<evidence type="ECO:0000259" key="2">
    <source>
        <dbReference type="PROSITE" id="PS50822"/>
    </source>
</evidence>
<dbReference type="SMART" id="SM00950">
    <property type="entry name" value="Piwi"/>
    <property type="match status" value="1"/>
</dbReference>
<dbReference type="InterPro" id="IPR012337">
    <property type="entry name" value="RNaseH-like_sf"/>
</dbReference>
<dbReference type="Pfam" id="PF02171">
    <property type="entry name" value="Piwi"/>
    <property type="match status" value="1"/>
</dbReference>
<dbReference type="CDD" id="cd02826">
    <property type="entry name" value="Piwi-like"/>
    <property type="match status" value="1"/>
</dbReference>